<gene>
    <name evidence="2" type="ORF">DES45_101853</name>
</gene>
<name>A0A370HVQ8_9HYPH</name>
<feature type="compositionally biased region" description="Basic and acidic residues" evidence="1">
    <location>
        <begin position="176"/>
        <end position="188"/>
    </location>
</feature>
<accession>A0A370HVQ8</accession>
<evidence type="ECO:0000313" key="2">
    <source>
        <dbReference type="EMBL" id="RDI62582.1"/>
    </source>
</evidence>
<dbReference type="Proteomes" id="UP000254925">
    <property type="component" value="Unassembled WGS sequence"/>
</dbReference>
<feature type="region of interest" description="Disordered" evidence="1">
    <location>
        <begin position="157"/>
        <end position="222"/>
    </location>
</feature>
<dbReference type="AlphaFoldDB" id="A0A370HVQ8"/>
<organism evidence="2 3">
    <name type="scientific">Microvirga subterranea</name>
    <dbReference type="NCBI Taxonomy" id="186651"/>
    <lineage>
        <taxon>Bacteria</taxon>
        <taxon>Pseudomonadati</taxon>
        <taxon>Pseudomonadota</taxon>
        <taxon>Alphaproteobacteria</taxon>
        <taxon>Hyphomicrobiales</taxon>
        <taxon>Methylobacteriaceae</taxon>
        <taxon>Microvirga</taxon>
    </lineage>
</organism>
<sequence length="222" mass="23402">MPRIVTALFQDHSQAHQALQALMEMGIAQSHITAIGFSEAREVSSISGFRSLTPSDDARAEIGGLDLPQSDLHLFERKLRQGCALIAARVDRDRLDEAVRVLEMFNPLDLDSETREAVGDRSSGADAGAPLGAGLTAGATAGMTNADALPGMGTLTNATDELGTADLGAGNTTATGDRRDTERADRPGVNELNAASAPPAPRSGPFQRHLNQGSRVRIYGRD</sequence>
<evidence type="ECO:0000313" key="3">
    <source>
        <dbReference type="Proteomes" id="UP000254925"/>
    </source>
</evidence>
<dbReference type="EMBL" id="QQBB01000001">
    <property type="protein sequence ID" value="RDI62582.1"/>
    <property type="molecule type" value="Genomic_DNA"/>
</dbReference>
<evidence type="ECO:0008006" key="4">
    <source>
        <dbReference type="Google" id="ProtNLM"/>
    </source>
</evidence>
<protein>
    <recommendedName>
        <fullName evidence="4">Heat induced stress protein YflT</fullName>
    </recommendedName>
</protein>
<reference evidence="2 3" key="1">
    <citation type="submission" date="2018-07" db="EMBL/GenBank/DDBJ databases">
        <title>Genomic Encyclopedia of Type Strains, Phase IV (KMG-IV): sequencing the most valuable type-strain genomes for metagenomic binning, comparative biology and taxonomic classification.</title>
        <authorList>
            <person name="Goeker M."/>
        </authorList>
    </citation>
    <scope>NUCLEOTIDE SEQUENCE [LARGE SCALE GENOMIC DNA]</scope>
    <source>
        <strain evidence="2 3">DSM 14364</strain>
    </source>
</reference>
<dbReference type="OrthoDB" id="8020679at2"/>
<comment type="caution">
    <text evidence="2">The sequence shown here is derived from an EMBL/GenBank/DDBJ whole genome shotgun (WGS) entry which is preliminary data.</text>
</comment>
<dbReference type="RefSeq" id="WP_114768680.1">
    <property type="nucleotide sequence ID" value="NZ_QQBB01000001.1"/>
</dbReference>
<evidence type="ECO:0000256" key="1">
    <source>
        <dbReference type="SAM" id="MobiDB-lite"/>
    </source>
</evidence>
<proteinExistence type="predicted"/>
<keyword evidence="3" id="KW-1185">Reference proteome</keyword>